<dbReference type="Gene3D" id="2.70.70.10">
    <property type="entry name" value="Glucose Permease (Domain IIA)"/>
    <property type="match status" value="1"/>
</dbReference>
<feature type="domain" description="M23ase beta-sheet core" evidence="1">
    <location>
        <begin position="145"/>
        <end position="179"/>
    </location>
</feature>
<gene>
    <name evidence="2" type="ORF">FC093_01955</name>
</gene>
<dbReference type="GO" id="GO:0004222">
    <property type="term" value="F:metalloendopeptidase activity"/>
    <property type="evidence" value="ECO:0007669"/>
    <property type="project" value="TreeGrafter"/>
</dbReference>
<dbReference type="InterPro" id="IPR013783">
    <property type="entry name" value="Ig-like_fold"/>
</dbReference>
<sequence length="588" mass="67178">MSRFIIFFFFLFIAPFHVLESPFYTGNTAVSKPPESYPKNYFRYPLNIAPSLAGNFGDLRTNHYHMGLDLRTQQRENLPVVAAADGYVSHIRIEPYGYGHAIFITHPNGYTTVYGHLNKFYMELEDFVRNQQYATESWEQDIDFSPGQFPVQQGQFIAWSGNTGGSEGPHLHFEIRDSGLADGHNYNPLLFDLNIPDHVPPALYRLGIFDRNQSIYENNPRMFPLHKKVQVGERIYTPADAVIKVPYGKFSFGLSMQDKMDNSFSFGVYKADLYVDDSLYNEFKIEECIYGDSRYINAGIDYFMRYDGHGYMQHLSRLPGNHAPFYNSAGDGVLQLNDDSVHQVEVEVLDVAGNTSLLQFGIQRDSSVHFPENKMGDNIVQKLAPNQPATFENAAVQISLDENALYDTVLLRYNASNAPPEAVSALHSIGDYRQPVHTAYTVRIKSAVLLPDSMKKKVIMVMQSGRRKDAQQCIWQGDWAAARWMNFGQFYLKLDTLSPTVRPINVYDGAIFIRDQQLVFEAKDETGDLQSFNGYIDGRWIMFRQRNNRYTYDFDDRCPPGAHTLEIRAVDLAGNETVYQCSFENRAK</sequence>
<dbReference type="InterPro" id="IPR016047">
    <property type="entry name" value="M23ase_b-sheet_dom"/>
</dbReference>
<dbReference type="EMBL" id="SZQL01000001">
    <property type="protein sequence ID" value="TKK71807.1"/>
    <property type="molecule type" value="Genomic_DNA"/>
</dbReference>
<name>A0A4U3LD19_9BACT</name>
<dbReference type="PANTHER" id="PTHR21666:SF285">
    <property type="entry name" value="M23 FAMILY METALLOPEPTIDASE"/>
    <property type="match status" value="1"/>
</dbReference>
<dbReference type="Gene3D" id="2.60.40.10">
    <property type="entry name" value="Immunoglobulins"/>
    <property type="match status" value="1"/>
</dbReference>
<accession>A0A4U3LD19</accession>
<keyword evidence="3" id="KW-1185">Reference proteome</keyword>
<dbReference type="InterPro" id="IPR050570">
    <property type="entry name" value="Cell_wall_metabolism_enzyme"/>
</dbReference>
<comment type="caution">
    <text evidence="2">The sequence shown here is derived from an EMBL/GenBank/DDBJ whole genome shotgun (WGS) entry which is preliminary data.</text>
</comment>
<dbReference type="Proteomes" id="UP000305848">
    <property type="component" value="Unassembled WGS sequence"/>
</dbReference>
<dbReference type="RefSeq" id="WP_137260047.1">
    <property type="nucleotide sequence ID" value="NZ_SZQL01000001.1"/>
</dbReference>
<organism evidence="2 3">
    <name type="scientific">Ilyomonas limi</name>
    <dbReference type="NCBI Taxonomy" id="2575867"/>
    <lineage>
        <taxon>Bacteria</taxon>
        <taxon>Pseudomonadati</taxon>
        <taxon>Bacteroidota</taxon>
        <taxon>Chitinophagia</taxon>
        <taxon>Chitinophagales</taxon>
        <taxon>Chitinophagaceae</taxon>
        <taxon>Ilyomonas</taxon>
    </lineage>
</organism>
<evidence type="ECO:0000313" key="3">
    <source>
        <dbReference type="Proteomes" id="UP000305848"/>
    </source>
</evidence>
<dbReference type="InterPro" id="IPR011055">
    <property type="entry name" value="Dup_hybrid_motif"/>
</dbReference>
<dbReference type="SUPFAM" id="SSF51261">
    <property type="entry name" value="Duplicated hybrid motif"/>
    <property type="match status" value="1"/>
</dbReference>
<reference evidence="2 3" key="1">
    <citation type="submission" date="2019-05" db="EMBL/GenBank/DDBJ databases">
        <title>Panacibacter sp. strain 17mud1-8 Genome sequencing and assembly.</title>
        <authorList>
            <person name="Chhetri G."/>
        </authorList>
    </citation>
    <scope>NUCLEOTIDE SEQUENCE [LARGE SCALE GENOMIC DNA]</scope>
    <source>
        <strain evidence="2 3">17mud1-8</strain>
    </source>
</reference>
<dbReference type="OrthoDB" id="9810477at2"/>
<evidence type="ECO:0000259" key="1">
    <source>
        <dbReference type="Pfam" id="PF01551"/>
    </source>
</evidence>
<dbReference type="AlphaFoldDB" id="A0A4U3LD19"/>
<dbReference type="PANTHER" id="PTHR21666">
    <property type="entry name" value="PEPTIDASE-RELATED"/>
    <property type="match status" value="1"/>
</dbReference>
<protein>
    <submittedName>
        <fullName evidence="2">M23 family metallopeptidase</fullName>
    </submittedName>
</protein>
<evidence type="ECO:0000313" key="2">
    <source>
        <dbReference type="EMBL" id="TKK71807.1"/>
    </source>
</evidence>
<feature type="domain" description="M23ase beta-sheet core" evidence="1">
    <location>
        <begin position="64"/>
        <end position="132"/>
    </location>
</feature>
<proteinExistence type="predicted"/>
<dbReference type="CDD" id="cd12797">
    <property type="entry name" value="M23_peptidase"/>
    <property type="match status" value="1"/>
</dbReference>
<dbReference type="Pfam" id="PF01551">
    <property type="entry name" value="Peptidase_M23"/>
    <property type="match status" value="2"/>
</dbReference>